<accession>A0ABN8ZHQ2</accession>
<sequence>MLKLTSKAERKLRSRWVSPAEESAGGKVPEARRGLPRGPQEAPQDEEGRGSRRPLEPGEQGDRRGDDIILPHDAPGPVGGAGESCPPLPHRCLPGRDTPATLRSPRRSRAREGGPTSGDALTLKQAAARHPRDLGDGNIPGVYSGRAPFAWTLPRPRTPGRKAKERRRPGSPAQPGGAALGERGSRPPGGRDKAGDGGSA</sequence>
<evidence type="ECO:0000256" key="1">
    <source>
        <dbReference type="SAM" id="MobiDB-lite"/>
    </source>
</evidence>
<evidence type="ECO:0000313" key="3">
    <source>
        <dbReference type="Proteomes" id="UP001176941"/>
    </source>
</evidence>
<feature type="region of interest" description="Disordered" evidence="1">
    <location>
        <begin position="1"/>
        <end position="200"/>
    </location>
</feature>
<evidence type="ECO:0000313" key="2">
    <source>
        <dbReference type="EMBL" id="CAI9172317.1"/>
    </source>
</evidence>
<reference evidence="2" key="1">
    <citation type="submission" date="2023-04" db="EMBL/GenBank/DDBJ databases">
        <authorList>
            <consortium name="ELIXIR-Norway"/>
        </authorList>
    </citation>
    <scope>NUCLEOTIDE SEQUENCE [LARGE SCALE GENOMIC DNA]</scope>
</reference>
<keyword evidence="3" id="KW-1185">Reference proteome</keyword>
<name>A0ABN8ZHQ2_RANTA</name>
<protein>
    <submittedName>
        <fullName evidence="2">Uncharacterized protein</fullName>
    </submittedName>
</protein>
<gene>
    <name evidence="2" type="ORF">MRATA1EN1_LOCUS21279</name>
</gene>
<feature type="compositionally biased region" description="Basic and acidic residues" evidence="1">
    <location>
        <begin position="1"/>
        <end position="11"/>
    </location>
</feature>
<feature type="compositionally biased region" description="Basic residues" evidence="1">
    <location>
        <begin position="158"/>
        <end position="169"/>
    </location>
</feature>
<feature type="compositionally biased region" description="Basic and acidic residues" evidence="1">
    <location>
        <begin position="46"/>
        <end position="70"/>
    </location>
</feature>
<feature type="compositionally biased region" description="Basic and acidic residues" evidence="1">
    <location>
        <begin position="183"/>
        <end position="200"/>
    </location>
</feature>
<proteinExistence type="predicted"/>
<organism evidence="2 3">
    <name type="scientific">Rangifer tarandus platyrhynchus</name>
    <name type="common">Svalbard reindeer</name>
    <dbReference type="NCBI Taxonomy" id="3082113"/>
    <lineage>
        <taxon>Eukaryota</taxon>
        <taxon>Metazoa</taxon>
        <taxon>Chordata</taxon>
        <taxon>Craniata</taxon>
        <taxon>Vertebrata</taxon>
        <taxon>Euteleostomi</taxon>
        <taxon>Mammalia</taxon>
        <taxon>Eutheria</taxon>
        <taxon>Laurasiatheria</taxon>
        <taxon>Artiodactyla</taxon>
        <taxon>Ruminantia</taxon>
        <taxon>Pecora</taxon>
        <taxon>Cervidae</taxon>
        <taxon>Odocoileinae</taxon>
        <taxon>Rangifer</taxon>
    </lineage>
</organism>
<dbReference type="Proteomes" id="UP001176941">
    <property type="component" value="Chromosome 32"/>
</dbReference>
<dbReference type="EMBL" id="OX459968">
    <property type="protein sequence ID" value="CAI9172317.1"/>
    <property type="molecule type" value="Genomic_DNA"/>
</dbReference>